<evidence type="ECO:0008006" key="4">
    <source>
        <dbReference type="Google" id="ProtNLM"/>
    </source>
</evidence>
<dbReference type="Proteomes" id="UP000587367">
    <property type="component" value="Unassembled WGS sequence"/>
</dbReference>
<dbReference type="RefSeq" id="WP_184552014.1">
    <property type="nucleotide sequence ID" value="NZ_JACHKS010000001.1"/>
</dbReference>
<keyword evidence="3" id="KW-1185">Reference proteome</keyword>
<evidence type="ECO:0000256" key="1">
    <source>
        <dbReference type="SAM" id="SignalP"/>
    </source>
</evidence>
<accession>A0ABR6PTX4</accession>
<evidence type="ECO:0000313" key="2">
    <source>
        <dbReference type="EMBL" id="MBB6329141.1"/>
    </source>
</evidence>
<feature type="signal peptide" evidence="1">
    <location>
        <begin position="1"/>
        <end position="18"/>
    </location>
</feature>
<protein>
    <recommendedName>
        <fullName evidence="4">T9SS C-terminal target domain-containing protein</fullName>
    </recommendedName>
</protein>
<name>A0ABR6PTX4_9FLAO</name>
<sequence length="267" mass="27952">MKKNILLIVLLSSVLAFSQVGIDTQNPQAKFHVDGAKDNAVTGVPTAAQQANDVVITSAGNIGVGTVTPANKLTVTGGKIQYTDGTEANNYVLSTNASGVASWKPVALTLSPGVLGTGIDIPSTQTGIYYNTGSYIDLPPGKWMVTCIMLGSKRNSITGTGSEMTAPNETWWLRTTFGDANSPTSATQPSSPDIMGTSKLISGVLVASSYYSLLNSSVIINNTSGAVKRYYYYAGGISASTVNATGNLRDFGGIAYGENNIYYQAIY</sequence>
<dbReference type="EMBL" id="JACHKS010000001">
    <property type="protein sequence ID" value="MBB6329141.1"/>
    <property type="molecule type" value="Genomic_DNA"/>
</dbReference>
<reference evidence="2 3" key="1">
    <citation type="submission" date="2020-08" db="EMBL/GenBank/DDBJ databases">
        <title>Functional genomics of gut bacteria from endangered species of beetles.</title>
        <authorList>
            <person name="Carlos-Shanley C."/>
        </authorList>
    </citation>
    <scope>NUCLEOTIDE SEQUENCE [LARGE SCALE GENOMIC DNA]</scope>
    <source>
        <strain evidence="2 3">S00068</strain>
    </source>
</reference>
<keyword evidence="1" id="KW-0732">Signal</keyword>
<comment type="caution">
    <text evidence="2">The sequence shown here is derived from an EMBL/GenBank/DDBJ whole genome shotgun (WGS) entry which is preliminary data.</text>
</comment>
<feature type="chain" id="PRO_5046854947" description="T9SS C-terminal target domain-containing protein" evidence="1">
    <location>
        <begin position="19"/>
        <end position="267"/>
    </location>
</feature>
<evidence type="ECO:0000313" key="3">
    <source>
        <dbReference type="Proteomes" id="UP000587367"/>
    </source>
</evidence>
<gene>
    <name evidence="2" type="ORF">HNP24_000091</name>
</gene>
<proteinExistence type="predicted"/>
<organism evidence="2 3">
    <name type="scientific">Chryseobacterium sediminis</name>
    <dbReference type="NCBI Taxonomy" id="1679494"/>
    <lineage>
        <taxon>Bacteria</taxon>
        <taxon>Pseudomonadati</taxon>
        <taxon>Bacteroidota</taxon>
        <taxon>Flavobacteriia</taxon>
        <taxon>Flavobacteriales</taxon>
        <taxon>Weeksellaceae</taxon>
        <taxon>Chryseobacterium group</taxon>
        <taxon>Chryseobacterium</taxon>
    </lineage>
</organism>